<dbReference type="InterPro" id="IPR005025">
    <property type="entry name" value="FMN_Rdtase-like_dom"/>
</dbReference>
<organism evidence="2 3">
    <name type="scientific">Sphingomonas yantingensis</name>
    <dbReference type="NCBI Taxonomy" id="1241761"/>
    <lineage>
        <taxon>Bacteria</taxon>
        <taxon>Pseudomonadati</taxon>
        <taxon>Pseudomonadota</taxon>
        <taxon>Alphaproteobacteria</taxon>
        <taxon>Sphingomonadales</taxon>
        <taxon>Sphingomonadaceae</taxon>
        <taxon>Sphingomonas</taxon>
    </lineage>
</organism>
<name>A0A7W9ALX2_9SPHN</name>
<dbReference type="GO" id="GO:0010181">
    <property type="term" value="F:FMN binding"/>
    <property type="evidence" value="ECO:0007669"/>
    <property type="project" value="TreeGrafter"/>
</dbReference>
<dbReference type="AlphaFoldDB" id="A0A7W9ALX2"/>
<gene>
    <name evidence="2" type="ORF">FHR19_000189</name>
</gene>
<dbReference type="Pfam" id="PF03358">
    <property type="entry name" value="FMN_red"/>
    <property type="match status" value="1"/>
</dbReference>
<reference evidence="2 3" key="1">
    <citation type="submission" date="2020-08" db="EMBL/GenBank/DDBJ databases">
        <title>Genomic Encyclopedia of Type Strains, Phase IV (KMG-IV): sequencing the most valuable type-strain genomes for metagenomic binning, comparative biology and taxonomic classification.</title>
        <authorList>
            <person name="Goeker M."/>
        </authorList>
    </citation>
    <scope>NUCLEOTIDE SEQUENCE [LARGE SCALE GENOMIC DNA]</scope>
    <source>
        <strain evidence="2 3">DSM 27244</strain>
    </source>
</reference>
<dbReference type="EC" id="1.5.1.38" evidence="2"/>
<proteinExistence type="predicted"/>
<dbReference type="SUPFAM" id="SSF52218">
    <property type="entry name" value="Flavoproteins"/>
    <property type="match status" value="1"/>
</dbReference>
<dbReference type="PANTHER" id="PTHR30543:SF21">
    <property type="entry name" value="NAD(P)H-DEPENDENT FMN REDUCTASE LOT6"/>
    <property type="match status" value="1"/>
</dbReference>
<evidence type="ECO:0000313" key="2">
    <source>
        <dbReference type="EMBL" id="MBB5696864.1"/>
    </source>
</evidence>
<dbReference type="PANTHER" id="PTHR30543">
    <property type="entry name" value="CHROMATE REDUCTASE"/>
    <property type="match status" value="1"/>
</dbReference>
<comment type="caution">
    <text evidence="2">The sequence shown here is derived from an EMBL/GenBank/DDBJ whole genome shotgun (WGS) entry which is preliminary data.</text>
</comment>
<accession>A0A7W9ALX2</accession>
<dbReference type="GO" id="GO:0052873">
    <property type="term" value="F:FMN reductase (NADPH) activity"/>
    <property type="evidence" value="ECO:0007669"/>
    <property type="project" value="UniProtKB-EC"/>
</dbReference>
<protein>
    <submittedName>
        <fullName evidence="2">FMN reductase</fullName>
        <ecNumber evidence="2">1.5.1.38</ecNumber>
    </submittedName>
</protein>
<dbReference type="Proteomes" id="UP000557739">
    <property type="component" value="Unassembled WGS sequence"/>
</dbReference>
<keyword evidence="2" id="KW-0560">Oxidoreductase</keyword>
<feature type="domain" description="NADPH-dependent FMN reductase-like" evidence="1">
    <location>
        <begin position="1"/>
        <end position="145"/>
    </location>
</feature>
<dbReference type="GO" id="GO:0005829">
    <property type="term" value="C:cytosol"/>
    <property type="evidence" value="ECO:0007669"/>
    <property type="project" value="TreeGrafter"/>
</dbReference>
<sequence length="185" mass="19099">MRVVGIGGTLRAGSSSERLGRAVLAACEVRGASVRMFDGPHLAQLPHFDPAMPDRSPAEAELVEAVRTADALVIASPGYHGGVSGLVKNAIDLLEDLRGDARPYFDGRPVGLIVSAAGWQAGGVTLAALRGIVHAMRGWPTPIGLAVNSIEQKPFDAEGNLAETGISAAVEAMADQLMQGVRPGA</sequence>
<dbReference type="RefSeq" id="WP_184023379.1">
    <property type="nucleotide sequence ID" value="NZ_JACIJJ010000001.1"/>
</dbReference>
<evidence type="ECO:0000259" key="1">
    <source>
        <dbReference type="Pfam" id="PF03358"/>
    </source>
</evidence>
<dbReference type="Gene3D" id="3.40.50.360">
    <property type="match status" value="1"/>
</dbReference>
<dbReference type="EMBL" id="JACIJJ010000001">
    <property type="protein sequence ID" value="MBB5696864.1"/>
    <property type="molecule type" value="Genomic_DNA"/>
</dbReference>
<dbReference type="InterPro" id="IPR050712">
    <property type="entry name" value="NAD(P)H-dep_reductase"/>
</dbReference>
<keyword evidence="3" id="KW-1185">Reference proteome</keyword>
<evidence type="ECO:0000313" key="3">
    <source>
        <dbReference type="Proteomes" id="UP000557739"/>
    </source>
</evidence>
<dbReference type="InterPro" id="IPR029039">
    <property type="entry name" value="Flavoprotein-like_sf"/>
</dbReference>